<protein>
    <submittedName>
        <fullName evidence="3">Uncharacterized protein</fullName>
    </submittedName>
</protein>
<sequence>MHADSDRSSIVERETIVRRLLRRAAGRAGRPQRPAPEVPFGRENDPNLEFDERQMGTELGWLLGALSVFLVVHAVWTRLGAS</sequence>
<accession>A0A562QTY0</accession>
<gene>
    <name evidence="3" type="ORF">IQ16_07785</name>
</gene>
<evidence type="ECO:0000313" key="3">
    <source>
        <dbReference type="EMBL" id="TWI60187.1"/>
    </source>
</evidence>
<dbReference type="EMBL" id="VLLA01000036">
    <property type="protein sequence ID" value="TWI60187.1"/>
    <property type="molecule type" value="Genomic_DNA"/>
</dbReference>
<feature type="transmembrane region" description="Helical" evidence="2">
    <location>
        <begin position="59"/>
        <end position="76"/>
    </location>
</feature>
<evidence type="ECO:0000256" key="2">
    <source>
        <dbReference type="SAM" id="Phobius"/>
    </source>
</evidence>
<evidence type="ECO:0000313" key="4">
    <source>
        <dbReference type="Proteomes" id="UP000316291"/>
    </source>
</evidence>
<keyword evidence="2" id="KW-0472">Membrane</keyword>
<name>A0A562QTY0_9BRAD</name>
<dbReference type="Proteomes" id="UP000316291">
    <property type="component" value="Unassembled WGS sequence"/>
</dbReference>
<feature type="region of interest" description="Disordered" evidence="1">
    <location>
        <begin position="24"/>
        <end position="47"/>
    </location>
</feature>
<evidence type="ECO:0000256" key="1">
    <source>
        <dbReference type="SAM" id="MobiDB-lite"/>
    </source>
</evidence>
<dbReference type="AlphaFoldDB" id="A0A562QTY0"/>
<keyword evidence="2" id="KW-0812">Transmembrane</keyword>
<keyword evidence="4" id="KW-1185">Reference proteome</keyword>
<keyword evidence="2" id="KW-1133">Transmembrane helix</keyword>
<comment type="caution">
    <text evidence="3">The sequence shown here is derived from an EMBL/GenBank/DDBJ whole genome shotgun (WGS) entry which is preliminary data.</text>
</comment>
<proteinExistence type="predicted"/>
<reference evidence="3 4" key="1">
    <citation type="journal article" date="2015" name="Stand. Genomic Sci.">
        <title>Genomic Encyclopedia of Bacterial and Archaeal Type Strains, Phase III: the genomes of soil and plant-associated and newly described type strains.</title>
        <authorList>
            <person name="Whitman W.B."/>
            <person name="Woyke T."/>
            <person name="Klenk H.P."/>
            <person name="Zhou Y."/>
            <person name="Lilburn T.G."/>
            <person name="Beck B.J."/>
            <person name="De Vos P."/>
            <person name="Vandamme P."/>
            <person name="Eisen J.A."/>
            <person name="Garrity G."/>
            <person name="Hugenholtz P."/>
            <person name="Kyrpides N.C."/>
        </authorList>
    </citation>
    <scope>NUCLEOTIDE SEQUENCE [LARGE SCALE GENOMIC DNA]</scope>
    <source>
        <strain evidence="3 4">CGMCC 1.10948</strain>
    </source>
</reference>
<organism evidence="3 4">
    <name type="scientific">Bradyrhizobium huanghuaihaiense</name>
    <dbReference type="NCBI Taxonomy" id="990078"/>
    <lineage>
        <taxon>Bacteria</taxon>
        <taxon>Pseudomonadati</taxon>
        <taxon>Pseudomonadota</taxon>
        <taxon>Alphaproteobacteria</taxon>
        <taxon>Hyphomicrobiales</taxon>
        <taxon>Nitrobacteraceae</taxon>
        <taxon>Bradyrhizobium</taxon>
    </lineage>
</organism>